<dbReference type="InterPro" id="IPR019182">
    <property type="entry name" value="Cytochrome_b-c1_su10_fun"/>
</dbReference>
<dbReference type="OrthoDB" id="2391627at2759"/>
<dbReference type="EMBL" id="LSSL01000337">
    <property type="protein sequence ID" value="OLY84837.1"/>
    <property type="molecule type" value="Genomic_DNA"/>
</dbReference>
<evidence type="ECO:0000313" key="2">
    <source>
        <dbReference type="EMBL" id="OLY84837.1"/>
    </source>
</evidence>
<dbReference type="STRING" id="133383.A0A1R0H6R8"/>
<dbReference type="PANTHER" id="PTHR28254">
    <property type="entry name" value="CYTOCHROME B-C1 COMPLEX SUBUNIT 10"/>
    <property type="match status" value="1"/>
</dbReference>
<dbReference type="AlphaFoldDB" id="A0A1R0H6R8"/>
<feature type="transmembrane region" description="Helical" evidence="1">
    <location>
        <begin position="32"/>
        <end position="52"/>
    </location>
</feature>
<accession>A0A1R0H6R8</accession>
<dbReference type="Proteomes" id="UP000187455">
    <property type="component" value="Unassembled WGS sequence"/>
</dbReference>
<dbReference type="PANTHER" id="PTHR28254:SF1">
    <property type="entry name" value="CYTOCHROME B-C1 COMPLEX SUBUNIT 10, MITOCHONDRIAL"/>
    <property type="match status" value="1"/>
</dbReference>
<sequence>MKSPSPHVIYKPQGSVSRFTTERARYWMKSGAMWTGFAGITVLLLASQVPVVKRDIMSQVPYIGDYWKVEEE</sequence>
<dbReference type="GO" id="GO:0005739">
    <property type="term" value="C:mitochondrion"/>
    <property type="evidence" value="ECO:0007669"/>
    <property type="project" value="GOC"/>
</dbReference>
<keyword evidence="3" id="KW-1185">Reference proteome</keyword>
<evidence type="ECO:0000256" key="1">
    <source>
        <dbReference type="SAM" id="Phobius"/>
    </source>
</evidence>
<organism evidence="2 3">
    <name type="scientific">Smittium mucronatum</name>
    <dbReference type="NCBI Taxonomy" id="133383"/>
    <lineage>
        <taxon>Eukaryota</taxon>
        <taxon>Fungi</taxon>
        <taxon>Fungi incertae sedis</taxon>
        <taxon>Zoopagomycota</taxon>
        <taxon>Kickxellomycotina</taxon>
        <taxon>Harpellomycetes</taxon>
        <taxon>Harpellales</taxon>
        <taxon>Legeriomycetaceae</taxon>
        <taxon>Smittium</taxon>
    </lineage>
</organism>
<evidence type="ECO:0008006" key="4">
    <source>
        <dbReference type="Google" id="ProtNLM"/>
    </source>
</evidence>
<gene>
    <name evidence="2" type="ORF">AYI68_g992</name>
</gene>
<dbReference type="GO" id="GO:0006122">
    <property type="term" value="P:mitochondrial electron transport, ubiquinol to cytochrome c"/>
    <property type="evidence" value="ECO:0007669"/>
    <property type="project" value="InterPro"/>
</dbReference>
<keyword evidence="1" id="KW-1133">Transmembrane helix</keyword>
<reference evidence="2 3" key="1">
    <citation type="journal article" date="2016" name="Mol. Biol. Evol.">
        <title>Genome-Wide Survey of Gut Fungi (Harpellales) Reveals the First Horizontally Transferred Ubiquitin Gene from a Mosquito Host.</title>
        <authorList>
            <person name="Wang Y."/>
            <person name="White M.M."/>
            <person name="Kvist S."/>
            <person name="Moncalvo J.M."/>
        </authorList>
    </citation>
    <scope>NUCLEOTIDE SEQUENCE [LARGE SCALE GENOMIC DNA]</scope>
    <source>
        <strain evidence="2 3">ALG-7-W6</strain>
    </source>
</reference>
<evidence type="ECO:0000313" key="3">
    <source>
        <dbReference type="Proteomes" id="UP000187455"/>
    </source>
</evidence>
<proteinExistence type="predicted"/>
<name>A0A1R0H6R8_9FUNG</name>
<protein>
    <recommendedName>
        <fullName evidence="4">Cytochrome b-c1 complex subunit 10</fullName>
    </recommendedName>
</protein>
<keyword evidence="1" id="KW-0472">Membrane</keyword>
<keyword evidence="1" id="KW-0812">Transmembrane</keyword>
<dbReference type="Pfam" id="PF09796">
    <property type="entry name" value="QCR10"/>
    <property type="match status" value="1"/>
</dbReference>
<comment type="caution">
    <text evidence="2">The sequence shown here is derived from an EMBL/GenBank/DDBJ whole genome shotgun (WGS) entry which is preliminary data.</text>
</comment>